<dbReference type="EMBL" id="UYRR01031062">
    <property type="protein sequence ID" value="VDK44875.1"/>
    <property type="molecule type" value="Genomic_DNA"/>
</dbReference>
<feature type="region of interest" description="Disordered" evidence="1">
    <location>
        <begin position="492"/>
        <end position="521"/>
    </location>
</feature>
<dbReference type="OrthoDB" id="5826211at2759"/>
<evidence type="ECO:0000256" key="1">
    <source>
        <dbReference type="SAM" id="MobiDB-lite"/>
    </source>
</evidence>
<feature type="region of interest" description="Disordered" evidence="1">
    <location>
        <begin position="561"/>
        <end position="584"/>
    </location>
</feature>
<proteinExistence type="predicted"/>
<feature type="compositionally biased region" description="Basic residues" evidence="1">
    <location>
        <begin position="509"/>
        <end position="518"/>
    </location>
</feature>
<keyword evidence="3" id="KW-1185">Reference proteome</keyword>
<dbReference type="Proteomes" id="UP000267096">
    <property type="component" value="Unassembled WGS sequence"/>
</dbReference>
<evidence type="ECO:0000313" key="3">
    <source>
        <dbReference type="Proteomes" id="UP000267096"/>
    </source>
</evidence>
<accession>A0A0M3JUM0</accession>
<sequence length="1045" mass="117842">MDTIYWNKDKDMDKDRESDIGGIQIQEVEQFGFIPLADILCDIIAQLNRLGEKSKYETIKRVLFDEYYSCNQQEEQQKQSKLSKQNHADAVSNSNNTKPTEEILLQALNELLKAGAIYKMNENFFVAIPATTPYHAPNLNGDNKRSAKCNAECQTGKSIISSPTAVANQTLIPSQRQNAPRNNNNNKHRKGLFARLFAKKDASTSPSKVAPKQKEPIVFSAQFPPPEWMCNPNLLINNADAKCFKQNPLNTKRHLYECNLAARCKLIRERKPKHKPEFCTFAENLCDEAALVSGDDPASGLDTKRRLCASINHQRFKQRRAERHHLLSSSSECLNYGPIDPPELLPRFADAEIVDDLRRRRRRRRTGGGHGEGRRFRGAALGSAQQEPLPGTVANFGADTQIVGIVANTDTGKTFVADCKTKRRSDLQNVYGGAELKYFDAEERNHQQEEYEDYGIYVNPVAIKNNREKTQPKNVVMRTERNVPKQQLIDEKLGTQCQPEKQQQQQQQQRRRTRRRRRSDWFIATSSSLSSLSLFANNPVTIENPRQISTKNDHIAPKWSVVETKYPPPPPHSRVRHTNKSTKPAPLASLARTSTPITATVERRRDGGSDSAYSLSPVVTDELSAGAVATASSTASSAGAVAMMAAEENSENETAGLNFVSKSVRPPLSSEQKVIAEFRRRADSVGVIGRNCDDYGDDELNERNYENLMHMRRVHYHIDHRAKRSDANAIAVESSPYVYLYRHDPPQQQLTKATTGNEELRDQDRRHVHIENALHYRNHNDSSERNACSQEADLASISLRVRPSLSRRRCGSWSGSDWNTAWTTTNDEWEEGEEQEETGIRGRGQQLSHRYTNGNDMFLSATKRATHNHGAKSKQSKRYSIDANATANVHVNLNALSSNDYCSMQFSRSVDNACSNESLLTSDSEVMVYGDNDGDDCCAAESSNSTNTYDQHTYVNIDNEDEQSTQFEEITQLERLSPTADNTDKEKGKNTDNDLMLKATSTAAINDGERSADKVIRILRYSRHENVETNANQEESEKEDFIKKF</sequence>
<feature type="compositionally biased region" description="Acidic residues" evidence="1">
    <location>
        <begin position="827"/>
        <end position="837"/>
    </location>
</feature>
<feature type="region of interest" description="Disordered" evidence="1">
    <location>
        <begin position="360"/>
        <end position="388"/>
    </location>
</feature>
<feature type="region of interest" description="Disordered" evidence="1">
    <location>
        <begin position="821"/>
        <end position="844"/>
    </location>
</feature>
<dbReference type="WBParaSite" id="ASIM_0001188601-mRNA-1">
    <property type="protein sequence ID" value="ASIM_0001188601-mRNA-1"/>
    <property type="gene ID" value="ASIM_0001188601"/>
</dbReference>
<name>A0A0M3JUM0_ANISI</name>
<evidence type="ECO:0000313" key="2">
    <source>
        <dbReference type="EMBL" id="VDK44875.1"/>
    </source>
</evidence>
<organism evidence="4">
    <name type="scientific">Anisakis simplex</name>
    <name type="common">Herring worm</name>
    <dbReference type="NCBI Taxonomy" id="6269"/>
    <lineage>
        <taxon>Eukaryota</taxon>
        <taxon>Metazoa</taxon>
        <taxon>Ecdysozoa</taxon>
        <taxon>Nematoda</taxon>
        <taxon>Chromadorea</taxon>
        <taxon>Rhabditida</taxon>
        <taxon>Spirurina</taxon>
        <taxon>Ascaridomorpha</taxon>
        <taxon>Ascaridoidea</taxon>
        <taxon>Anisakidae</taxon>
        <taxon>Anisakis</taxon>
        <taxon>Anisakis simplex complex</taxon>
    </lineage>
</organism>
<gene>
    <name evidence="2" type="ORF">ASIM_LOCUS11352</name>
</gene>
<reference evidence="2 3" key="2">
    <citation type="submission" date="2018-11" db="EMBL/GenBank/DDBJ databases">
        <authorList>
            <consortium name="Pathogen Informatics"/>
        </authorList>
    </citation>
    <scope>NUCLEOTIDE SEQUENCE [LARGE SCALE GENOMIC DNA]</scope>
</reference>
<dbReference type="AlphaFoldDB" id="A0A0M3JUM0"/>
<reference evidence="4" key="1">
    <citation type="submission" date="2016-04" db="UniProtKB">
        <authorList>
            <consortium name="WormBaseParasite"/>
        </authorList>
    </citation>
    <scope>IDENTIFICATION</scope>
</reference>
<evidence type="ECO:0000313" key="4">
    <source>
        <dbReference type="WBParaSite" id="ASIM_0001188601-mRNA-1"/>
    </source>
</evidence>
<protein>
    <submittedName>
        <fullName evidence="4">Stork_head domain-containing protein</fullName>
    </submittedName>
</protein>